<reference evidence="3 4" key="1">
    <citation type="submission" date="2019-03" db="EMBL/GenBank/DDBJ databases">
        <title>Genomic Encyclopedia of Type Strains, Phase IV (KMG-IV): sequencing the most valuable type-strain genomes for metagenomic binning, comparative biology and taxonomic classification.</title>
        <authorList>
            <person name="Goeker M."/>
        </authorList>
    </citation>
    <scope>NUCLEOTIDE SEQUENCE [LARGE SCALE GENOMIC DNA]</scope>
    <source>
        <strain evidence="3 4">DSM 24455</strain>
    </source>
</reference>
<comment type="similarity">
    <text evidence="1">Belongs to the free Met sulfoxide reductase family.</text>
</comment>
<dbReference type="PANTHER" id="PTHR21021:SF15">
    <property type="entry name" value="FREE METHIONINE-R-SULFOXIDE REDUCTASE"/>
    <property type="match status" value="1"/>
</dbReference>
<dbReference type="EMBL" id="SOAZ01000024">
    <property type="protein sequence ID" value="TDT50808.1"/>
    <property type="molecule type" value="Genomic_DNA"/>
</dbReference>
<feature type="domain" description="GAF" evidence="2">
    <location>
        <begin position="46"/>
        <end position="153"/>
    </location>
</feature>
<comment type="caution">
    <text evidence="3">The sequence shown here is derived from an EMBL/GenBank/DDBJ whole genome shotgun (WGS) entry which is preliminary data.</text>
</comment>
<dbReference type="GO" id="GO:0033745">
    <property type="term" value="F:L-methionine-(R)-S-oxide reductase activity"/>
    <property type="evidence" value="ECO:0007669"/>
    <property type="project" value="TreeGrafter"/>
</dbReference>
<name>A0A4R7KDE7_9CLOT</name>
<keyword evidence="4" id="KW-1185">Reference proteome</keyword>
<dbReference type="Proteomes" id="UP000295325">
    <property type="component" value="Unassembled WGS sequence"/>
</dbReference>
<dbReference type="AlphaFoldDB" id="A0A4R7KDE7"/>
<dbReference type="SUPFAM" id="SSF55781">
    <property type="entry name" value="GAF domain-like"/>
    <property type="match status" value="1"/>
</dbReference>
<evidence type="ECO:0000256" key="1">
    <source>
        <dbReference type="ARBA" id="ARBA00038454"/>
    </source>
</evidence>
<dbReference type="RefSeq" id="WP_133628960.1">
    <property type="nucleotide sequence ID" value="NZ_SOAZ01000024.1"/>
</dbReference>
<organism evidence="3 4">
    <name type="scientific">Fonticella tunisiensis</name>
    <dbReference type="NCBI Taxonomy" id="1096341"/>
    <lineage>
        <taxon>Bacteria</taxon>
        <taxon>Bacillati</taxon>
        <taxon>Bacillota</taxon>
        <taxon>Clostridia</taxon>
        <taxon>Eubacteriales</taxon>
        <taxon>Clostridiaceae</taxon>
        <taxon>Fonticella</taxon>
    </lineage>
</organism>
<dbReference type="InterPro" id="IPR003018">
    <property type="entry name" value="GAF"/>
</dbReference>
<sequence length="168" mass="18832">MHDNSKIVADDKEKFYKLLLTTLEGLISSENDSLANLSNSAAHLFNNLENINWAGFYIMKDGELVLGPFGGKVACTRIKVGRGVCGSAARDRKTYVVPNVLEFEGHIACDAASRSEIVVPIVKNDVLYGVLDIDAPVFDRFDEVDKLYLEEFVEKLNKYINWDELTRV</sequence>
<proteinExistence type="inferred from homology"/>
<dbReference type="FunFam" id="3.30.450.40:FF:000008">
    <property type="entry name" value="GAF domain-containing proteins"/>
    <property type="match status" value="1"/>
</dbReference>
<dbReference type="Pfam" id="PF13185">
    <property type="entry name" value="GAF_2"/>
    <property type="match status" value="1"/>
</dbReference>
<dbReference type="PANTHER" id="PTHR21021">
    <property type="entry name" value="GAF/PUTATIVE CYTOSKELETAL PROTEIN"/>
    <property type="match status" value="1"/>
</dbReference>
<dbReference type="Gene3D" id="3.30.450.40">
    <property type="match status" value="1"/>
</dbReference>
<dbReference type="InterPro" id="IPR051330">
    <property type="entry name" value="Phosphatase_reg/MetRdx"/>
</dbReference>
<accession>A0A4R7KDE7</accession>
<evidence type="ECO:0000313" key="3">
    <source>
        <dbReference type="EMBL" id="TDT50808.1"/>
    </source>
</evidence>
<gene>
    <name evidence="3" type="ORF">EDD71_12421</name>
</gene>
<evidence type="ECO:0000313" key="4">
    <source>
        <dbReference type="Proteomes" id="UP000295325"/>
    </source>
</evidence>
<evidence type="ECO:0000259" key="2">
    <source>
        <dbReference type="Pfam" id="PF13185"/>
    </source>
</evidence>
<dbReference type="OrthoDB" id="9796252at2"/>
<dbReference type="InterPro" id="IPR029016">
    <property type="entry name" value="GAF-like_dom_sf"/>
</dbReference>
<dbReference type="GO" id="GO:0005829">
    <property type="term" value="C:cytosol"/>
    <property type="evidence" value="ECO:0007669"/>
    <property type="project" value="TreeGrafter"/>
</dbReference>
<protein>
    <submittedName>
        <fullName evidence="3">GAF domain-containing protein</fullName>
    </submittedName>
</protein>